<keyword evidence="3" id="KW-0813">Transport</keyword>
<evidence type="ECO:0000313" key="7">
    <source>
        <dbReference type="EMBL" id="MCW6508930.1"/>
    </source>
</evidence>
<dbReference type="FunFam" id="3.40.50.300:FF:000042">
    <property type="entry name" value="Maltose/maltodextrin ABC transporter, ATP-binding protein"/>
    <property type="match status" value="1"/>
</dbReference>
<dbReference type="Proteomes" id="UP001165667">
    <property type="component" value="Unassembled WGS sequence"/>
</dbReference>
<dbReference type="GO" id="GO:0005524">
    <property type="term" value="F:ATP binding"/>
    <property type="evidence" value="ECO:0007669"/>
    <property type="project" value="UniProtKB-KW"/>
</dbReference>
<evidence type="ECO:0000313" key="8">
    <source>
        <dbReference type="Proteomes" id="UP001165667"/>
    </source>
</evidence>
<dbReference type="InterPro" id="IPR012340">
    <property type="entry name" value="NA-bd_OB-fold"/>
</dbReference>
<name>A0AA42CN18_9HYPH</name>
<dbReference type="InterPro" id="IPR047641">
    <property type="entry name" value="ABC_transpr_MalK/UgpC-like"/>
</dbReference>
<dbReference type="SUPFAM" id="SSF50331">
    <property type="entry name" value="MOP-like"/>
    <property type="match status" value="1"/>
</dbReference>
<accession>A0AA42CN18</accession>
<dbReference type="NCBIfam" id="NF008653">
    <property type="entry name" value="PRK11650.1"/>
    <property type="match status" value="1"/>
</dbReference>
<dbReference type="InterPro" id="IPR015855">
    <property type="entry name" value="ABC_transpr_MalK-like"/>
</dbReference>
<dbReference type="PROSITE" id="PS50893">
    <property type="entry name" value="ABC_TRANSPORTER_2"/>
    <property type="match status" value="1"/>
</dbReference>
<dbReference type="InterPro" id="IPR008995">
    <property type="entry name" value="Mo/tungstate-bd_C_term_dom"/>
</dbReference>
<protein>
    <submittedName>
        <fullName evidence="7">Sn-glycerol-3-phosphate ABC transporter ATP-binding protein UgpC</fullName>
    </submittedName>
</protein>
<evidence type="ECO:0000256" key="3">
    <source>
        <dbReference type="ARBA" id="ARBA00022448"/>
    </source>
</evidence>
<proteinExistence type="inferred from homology"/>
<dbReference type="PROSITE" id="PS00211">
    <property type="entry name" value="ABC_TRANSPORTER_1"/>
    <property type="match status" value="1"/>
</dbReference>
<evidence type="ECO:0000256" key="1">
    <source>
        <dbReference type="ARBA" id="ARBA00004417"/>
    </source>
</evidence>
<dbReference type="Pfam" id="PF00005">
    <property type="entry name" value="ABC_tran"/>
    <property type="match status" value="1"/>
</dbReference>
<sequence>MASIDIAAVRKSYGATPVLRGIDLTIANGEFVVLVGPSGCGKSTLLRLIAGLELIDKGEIRIGGRRVNDLPPKDRDLAMVFQSYALYPHMSVRDNMSYALRLRKTPKEKIAAALKGASAKLGLDALIERKPRALSGGQRQRVAMGRAIVRDPQAFLFDEPLSNLDARLREQMRFEIKKLHRDLGATSVYVTHDQIEAMTMADRIVAMNEGVIQQVGSPSDLYDNPANLFVAGFIGSPAMNFLQARTVAGPGGMSVTVGQAEIAKVPPATPTGPVVLGLRPERITLTAPGQGAQAAVDLVEPTGLGMIVHLDLDGQQLKTFTTERLPLKAGERVGLMVPPGSFCLFAPGTGERLAG</sequence>
<evidence type="ECO:0000256" key="5">
    <source>
        <dbReference type="ARBA" id="ARBA00022840"/>
    </source>
</evidence>
<dbReference type="InterPro" id="IPR003593">
    <property type="entry name" value="AAA+_ATPase"/>
</dbReference>
<dbReference type="PANTHER" id="PTHR43875:SF1">
    <property type="entry name" value="OSMOPROTECTIVE COMPOUNDS UPTAKE ATP-BINDING PROTEIN GGTA"/>
    <property type="match status" value="1"/>
</dbReference>
<dbReference type="InterPro" id="IPR013611">
    <property type="entry name" value="Transp-assoc_OB_typ2"/>
</dbReference>
<dbReference type="GO" id="GO:0008643">
    <property type="term" value="P:carbohydrate transport"/>
    <property type="evidence" value="ECO:0007669"/>
    <property type="project" value="InterPro"/>
</dbReference>
<dbReference type="GO" id="GO:0140359">
    <property type="term" value="F:ABC-type transporter activity"/>
    <property type="evidence" value="ECO:0007669"/>
    <property type="project" value="InterPro"/>
</dbReference>
<dbReference type="Gene3D" id="2.40.50.100">
    <property type="match status" value="1"/>
</dbReference>
<dbReference type="InterPro" id="IPR003439">
    <property type="entry name" value="ABC_transporter-like_ATP-bd"/>
</dbReference>
<gene>
    <name evidence="7" type="primary">ugpC</name>
    <name evidence="7" type="ORF">M8523_12955</name>
</gene>
<comment type="caution">
    <text evidence="7">The sequence shown here is derived from an EMBL/GenBank/DDBJ whole genome shotgun (WGS) entry which is preliminary data.</text>
</comment>
<dbReference type="InterPro" id="IPR017871">
    <property type="entry name" value="ABC_transporter-like_CS"/>
</dbReference>
<reference evidence="7" key="1">
    <citation type="submission" date="2022-05" db="EMBL/GenBank/DDBJ databases">
        <authorList>
            <person name="Pankratov T."/>
        </authorList>
    </citation>
    <scope>NUCLEOTIDE SEQUENCE</scope>
    <source>
        <strain evidence="7">BP6-180914</strain>
    </source>
</reference>
<dbReference type="Pfam" id="PF08402">
    <property type="entry name" value="TOBE_2"/>
    <property type="match status" value="1"/>
</dbReference>
<comment type="subcellular location">
    <subcellularLocation>
        <location evidence="1">Cell inner membrane</location>
        <topology evidence="1">Peripheral membrane protein</topology>
    </subcellularLocation>
</comment>
<evidence type="ECO:0000256" key="4">
    <source>
        <dbReference type="ARBA" id="ARBA00022741"/>
    </source>
</evidence>
<organism evidence="7 8">
    <name type="scientific">Lichenifustis flavocetrariae</name>
    <dbReference type="NCBI Taxonomy" id="2949735"/>
    <lineage>
        <taxon>Bacteria</taxon>
        <taxon>Pseudomonadati</taxon>
        <taxon>Pseudomonadota</taxon>
        <taxon>Alphaproteobacteria</taxon>
        <taxon>Hyphomicrobiales</taxon>
        <taxon>Lichenihabitantaceae</taxon>
        <taxon>Lichenifustis</taxon>
    </lineage>
</organism>
<keyword evidence="5 7" id="KW-0067">ATP-binding</keyword>
<dbReference type="SUPFAM" id="SSF52540">
    <property type="entry name" value="P-loop containing nucleoside triphosphate hydrolases"/>
    <property type="match status" value="1"/>
</dbReference>
<evidence type="ECO:0000259" key="6">
    <source>
        <dbReference type="PROSITE" id="PS50893"/>
    </source>
</evidence>
<dbReference type="SMART" id="SM00382">
    <property type="entry name" value="AAA"/>
    <property type="match status" value="1"/>
</dbReference>
<dbReference type="AlphaFoldDB" id="A0AA42CN18"/>
<keyword evidence="4" id="KW-0547">Nucleotide-binding</keyword>
<dbReference type="GO" id="GO:0016887">
    <property type="term" value="F:ATP hydrolysis activity"/>
    <property type="evidence" value="ECO:0007669"/>
    <property type="project" value="InterPro"/>
</dbReference>
<dbReference type="Gene3D" id="2.40.50.140">
    <property type="entry name" value="Nucleic acid-binding proteins"/>
    <property type="match status" value="1"/>
</dbReference>
<feature type="domain" description="ABC transporter" evidence="6">
    <location>
        <begin position="4"/>
        <end position="234"/>
    </location>
</feature>
<dbReference type="CDD" id="cd03301">
    <property type="entry name" value="ABC_MalK_N"/>
    <property type="match status" value="1"/>
</dbReference>
<dbReference type="Gene3D" id="3.40.50.300">
    <property type="entry name" value="P-loop containing nucleotide triphosphate hydrolases"/>
    <property type="match status" value="1"/>
</dbReference>
<dbReference type="PANTHER" id="PTHR43875">
    <property type="entry name" value="MALTODEXTRIN IMPORT ATP-BINDING PROTEIN MSMX"/>
    <property type="match status" value="1"/>
</dbReference>
<dbReference type="GO" id="GO:0055052">
    <property type="term" value="C:ATP-binding cassette (ABC) transporter complex, substrate-binding subunit-containing"/>
    <property type="evidence" value="ECO:0007669"/>
    <property type="project" value="TreeGrafter"/>
</dbReference>
<dbReference type="InterPro" id="IPR027417">
    <property type="entry name" value="P-loop_NTPase"/>
</dbReference>
<dbReference type="EMBL" id="JAMOIM010000007">
    <property type="protein sequence ID" value="MCW6508930.1"/>
    <property type="molecule type" value="Genomic_DNA"/>
</dbReference>
<keyword evidence="8" id="KW-1185">Reference proteome</keyword>
<evidence type="ECO:0000256" key="2">
    <source>
        <dbReference type="ARBA" id="ARBA00005417"/>
    </source>
</evidence>
<comment type="similarity">
    <text evidence="2">Belongs to the ABC transporter superfamily.</text>
</comment>
<dbReference type="RefSeq" id="WP_282585292.1">
    <property type="nucleotide sequence ID" value="NZ_JAMOIM010000007.1"/>
</dbReference>